<feature type="transmembrane region" description="Helical" evidence="6">
    <location>
        <begin position="295"/>
        <end position="317"/>
    </location>
</feature>
<dbReference type="AlphaFoldDB" id="A0A0R1NX69"/>
<feature type="transmembrane region" description="Helical" evidence="6">
    <location>
        <begin position="413"/>
        <end position="436"/>
    </location>
</feature>
<accession>A0A0R1NX69</accession>
<keyword evidence="9" id="KW-1185">Reference proteome</keyword>
<keyword evidence="4 6" id="KW-1133">Transmembrane helix</keyword>
<sequence length="733" mass="82549">MGLFGNKIIGITLLAILVVRLIVVRNPRLILMSIAAAGSFMVAATIVNASLKATFPERLTNQQLKVYPDMLKTNGASFSYVGQLQNKPHHLVFYGRFKSQYRMRQVVNSKRPVLLTVSGKISDFTPATNVNQFDMQSYYHHQKVVKVFTIDDNYAIKYPQKLTMVDRIHQLRSEFNHYCATLPKTLRIYAMGLISGSRQSDFFDEMTGVKRLGLLHVFSISGMHVYYFLAIVGQLLGWLRLPKYYKAVIELACIAGYFVFSGGSPGLFRAVVMAVIAIVNSLFRIGLSRLDVWSLCLMINLILLPEAMFLMGVQLSYGLSLGLIVSDKFSYVKQTVFLNLLTIPILLFHVYEWHLLSVAINLIVLPLFGKVIFPLVITGVLVGVMMPVLVQPIDWVLRLFNDSLNWVSGLPGMVTYGKPSLIVVILALLLTFGFVIKKAHPKGLMISLCLLYVSTFLVIHFPTQGEVSMFDIGQGDSFLIRTPFNKTVTLIDTGGKVDFSNHAWERGTPNYQAKRLSINYLKSMGISRIDYLCVSHQDADHCGDLPAFIKEMKIKNILIPLGMDHNPNFMKRIAGRNPATKVIPVNDEMRVPDLPLSIFHPYEMGKGENHDSMVLSGRFGGLNWLFTGDLDRPGEIDTLQRHPQLSTDVLKVGHHGSKTASDPQFISQVRPKFAWISAGRNNRYHHPNIETIETLQQAHIKIYNTQTQGMVRYVYRNNAGHFETVLHEHEGNA</sequence>
<evidence type="ECO:0000256" key="1">
    <source>
        <dbReference type="ARBA" id="ARBA00004651"/>
    </source>
</evidence>
<keyword evidence="2" id="KW-1003">Cell membrane</keyword>
<feature type="transmembrane region" description="Helical" evidence="6">
    <location>
        <begin position="337"/>
        <end position="364"/>
    </location>
</feature>
<dbReference type="Proteomes" id="UP000051439">
    <property type="component" value="Unassembled WGS sequence"/>
</dbReference>
<dbReference type="EMBL" id="AZEB01000014">
    <property type="protein sequence ID" value="KRL21523.1"/>
    <property type="molecule type" value="Genomic_DNA"/>
</dbReference>
<feature type="domain" description="Metallo-beta-lactamase" evidence="7">
    <location>
        <begin position="474"/>
        <end position="680"/>
    </location>
</feature>
<dbReference type="InterPro" id="IPR035681">
    <property type="entry name" value="ComA-like_MBL"/>
</dbReference>
<evidence type="ECO:0000313" key="8">
    <source>
        <dbReference type="EMBL" id="KRL21523.1"/>
    </source>
</evidence>
<dbReference type="PANTHER" id="PTHR30619">
    <property type="entry name" value="DNA INTERNALIZATION/COMPETENCE PROTEIN COMEC/REC2"/>
    <property type="match status" value="1"/>
</dbReference>
<dbReference type="InterPro" id="IPR004477">
    <property type="entry name" value="ComEC_N"/>
</dbReference>
<dbReference type="SUPFAM" id="SSF56281">
    <property type="entry name" value="Metallo-hydrolase/oxidoreductase"/>
    <property type="match status" value="1"/>
</dbReference>
<dbReference type="NCBIfam" id="TIGR00361">
    <property type="entry name" value="ComEC_Rec2"/>
    <property type="match status" value="1"/>
</dbReference>
<proteinExistence type="predicted"/>
<keyword evidence="3 6" id="KW-0812">Transmembrane</keyword>
<dbReference type="PATRIC" id="fig|1423766.4.peg.717"/>
<dbReference type="RefSeq" id="WP_056949445.1">
    <property type="nucleotide sequence ID" value="NZ_AZEB01000014.1"/>
</dbReference>
<dbReference type="SMART" id="SM00849">
    <property type="entry name" value="Lactamase_B"/>
    <property type="match status" value="1"/>
</dbReference>
<dbReference type="Pfam" id="PF03772">
    <property type="entry name" value="Competence"/>
    <property type="match status" value="1"/>
</dbReference>
<keyword evidence="5 6" id="KW-0472">Membrane</keyword>
<evidence type="ECO:0000256" key="6">
    <source>
        <dbReference type="SAM" id="Phobius"/>
    </source>
</evidence>
<evidence type="ECO:0000256" key="2">
    <source>
        <dbReference type="ARBA" id="ARBA00022475"/>
    </source>
</evidence>
<feature type="transmembrane region" description="Helical" evidence="6">
    <location>
        <begin position="212"/>
        <end position="232"/>
    </location>
</feature>
<dbReference type="CDD" id="cd07731">
    <property type="entry name" value="ComA-like_MBL-fold"/>
    <property type="match status" value="1"/>
</dbReference>
<evidence type="ECO:0000256" key="4">
    <source>
        <dbReference type="ARBA" id="ARBA00022989"/>
    </source>
</evidence>
<dbReference type="NCBIfam" id="TIGR00360">
    <property type="entry name" value="ComEC_N-term"/>
    <property type="match status" value="1"/>
</dbReference>
<comment type="caution">
    <text evidence="8">The sequence shown here is derived from an EMBL/GenBank/DDBJ whole genome shotgun (WGS) entry which is preliminary data.</text>
</comment>
<feature type="transmembrane region" description="Helical" evidence="6">
    <location>
        <begin position="443"/>
        <end position="461"/>
    </location>
</feature>
<evidence type="ECO:0000256" key="3">
    <source>
        <dbReference type="ARBA" id="ARBA00022692"/>
    </source>
</evidence>
<dbReference type="Pfam" id="PF00753">
    <property type="entry name" value="Lactamase_B"/>
    <property type="match status" value="1"/>
</dbReference>
<feature type="transmembrane region" description="Helical" evidence="6">
    <location>
        <begin position="266"/>
        <end position="283"/>
    </location>
</feature>
<gene>
    <name evidence="8" type="ORF">FC98_GL000698</name>
</gene>
<evidence type="ECO:0000313" key="9">
    <source>
        <dbReference type="Proteomes" id="UP000051439"/>
    </source>
</evidence>
<dbReference type="InterPro" id="IPR004797">
    <property type="entry name" value="Competence_ComEC/Rec2"/>
</dbReference>
<organism evidence="8 9">
    <name type="scientific">Lentilactobacillus kisonensis DSM 19906 = JCM 15041</name>
    <dbReference type="NCBI Taxonomy" id="1423766"/>
    <lineage>
        <taxon>Bacteria</taxon>
        <taxon>Bacillati</taxon>
        <taxon>Bacillota</taxon>
        <taxon>Bacilli</taxon>
        <taxon>Lactobacillales</taxon>
        <taxon>Lactobacillaceae</taxon>
        <taxon>Lentilactobacillus</taxon>
    </lineage>
</organism>
<dbReference type="GO" id="GO:0005886">
    <property type="term" value="C:plasma membrane"/>
    <property type="evidence" value="ECO:0007669"/>
    <property type="project" value="UniProtKB-SubCell"/>
</dbReference>
<dbReference type="InterPro" id="IPR036866">
    <property type="entry name" value="RibonucZ/Hydroxyglut_hydro"/>
</dbReference>
<comment type="subcellular location">
    <subcellularLocation>
        <location evidence="1">Cell membrane</location>
        <topology evidence="1">Multi-pass membrane protein</topology>
    </subcellularLocation>
</comment>
<dbReference type="InterPro" id="IPR001279">
    <property type="entry name" value="Metallo-B-lactamas"/>
</dbReference>
<protein>
    <submittedName>
        <fullName evidence="8">DNA internalization competence protein ComEC Rec2-like protein</fullName>
    </submittedName>
</protein>
<evidence type="ECO:0000256" key="5">
    <source>
        <dbReference type="ARBA" id="ARBA00023136"/>
    </source>
</evidence>
<reference evidence="8 9" key="1">
    <citation type="journal article" date="2015" name="Genome Announc.">
        <title>Expanding the biotechnology potential of lactobacilli through comparative genomics of 213 strains and associated genera.</title>
        <authorList>
            <person name="Sun Z."/>
            <person name="Harris H.M."/>
            <person name="McCann A."/>
            <person name="Guo C."/>
            <person name="Argimon S."/>
            <person name="Zhang W."/>
            <person name="Yang X."/>
            <person name="Jeffery I.B."/>
            <person name="Cooney J.C."/>
            <person name="Kagawa T.F."/>
            <person name="Liu W."/>
            <person name="Song Y."/>
            <person name="Salvetti E."/>
            <person name="Wrobel A."/>
            <person name="Rasinkangas P."/>
            <person name="Parkhill J."/>
            <person name="Rea M.C."/>
            <person name="O'Sullivan O."/>
            <person name="Ritari J."/>
            <person name="Douillard F.P."/>
            <person name="Paul Ross R."/>
            <person name="Yang R."/>
            <person name="Briner A.E."/>
            <person name="Felis G.E."/>
            <person name="de Vos W.M."/>
            <person name="Barrangou R."/>
            <person name="Klaenhammer T.R."/>
            <person name="Caufield P.W."/>
            <person name="Cui Y."/>
            <person name="Zhang H."/>
            <person name="O'Toole P.W."/>
        </authorList>
    </citation>
    <scope>NUCLEOTIDE SEQUENCE [LARGE SCALE GENOMIC DNA]</scope>
    <source>
        <strain evidence="8 9">DSM 19906</strain>
    </source>
</reference>
<feature type="transmembrane region" description="Helical" evidence="6">
    <location>
        <begin position="371"/>
        <end position="393"/>
    </location>
</feature>
<feature type="transmembrane region" description="Helical" evidence="6">
    <location>
        <begin position="30"/>
        <end position="51"/>
    </location>
</feature>
<dbReference type="PANTHER" id="PTHR30619:SF7">
    <property type="entry name" value="BETA-LACTAMASE DOMAIN PROTEIN"/>
    <property type="match status" value="1"/>
</dbReference>
<name>A0A0R1NX69_9LACO</name>
<dbReference type="InterPro" id="IPR052159">
    <property type="entry name" value="Competence_DNA_uptake"/>
</dbReference>
<dbReference type="Gene3D" id="3.60.15.10">
    <property type="entry name" value="Ribonuclease Z/Hydroxyacylglutathione hydrolase-like"/>
    <property type="match status" value="1"/>
</dbReference>
<dbReference type="GO" id="GO:0030420">
    <property type="term" value="P:establishment of competence for transformation"/>
    <property type="evidence" value="ECO:0007669"/>
    <property type="project" value="InterPro"/>
</dbReference>
<feature type="transmembrane region" description="Helical" evidence="6">
    <location>
        <begin position="6"/>
        <end position="23"/>
    </location>
</feature>
<evidence type="ECO:0000259" key="7">
    <source>
        <dbReference type="SMART" id="SM00849"/>
    </source>
</evidence>